<dbReference type="Pfam" id="PF16089">
    <property type="entry name" value="DUF4818"/>
    <property type="match status" value="1"/>
</dbReference>
<reference evidence="1 2" key="1">
    <citation type="submission" date="2014-07" db="EMBL/GenBank/DDBJ databases">
        <title>Genomic and transcriptomic analysis on Apis cerana provide comprehensive insights into honey bee biology.</title>
        <authorList>
            <person name="Diao Q."/>
            <person name="Sun L."/>
            <person name="Zheng H."/>
            <person name="Zheng H."/>
            <person name="Xu S."/>
            <person name="Wang S."/>
            <person name="Zeng Z."/>
            <person name="Hu F."/>
            <person name="Su S."/>
            <person name="Wu J."/>
        </authorList>
    </citation>
    <scope>NUCLEOTIDE SEQUENCE [LARGE SCALE GENOMIC DNA]</scope>
    <source>
        <tissue evidence="1">Pupae without intestine</tissue>
    </source>
</reference>
<protein>
    <submittedName>
        <fullName evidence="1">Uncharacterized protein</fullName>
    </submittedName>
</protein>
<dbReference type="Proteomes" id="UP000242457">
    <property type="component" value="Unassembled WGS sequence"/>
</dbReference>
<name>A0A2A3EL87_APICC</name>
<sequence length="329" mass="37785">MANKFYYINRRENAINREEDSNSERQFPGVSWSTISFDQTCSPILSREESTPFEPTYLSSSSFLEGVVAKKEIAFYSQPFVLLAARRKAIGKCNALCMSEYRCEISRSHDFLKSCQQIEGGVEFCYLRGTNVITYSLLMKEEMYENVKLTDMETVKEYLGYVNPHWIAVVVTGMYTHLRQICIIGLCFDEDNNGPPFDPSYASVLFTFSVLCLLAEYRLWPRTLKEPPIQLLYIYEMLVAALTTNLATRAIWVPFMHVIYCLTQESSKCLIWLNAILGLGRYSFLCDLAYYMAKDCAATHMAFCMSILSFVWMLDATESLDAILDTWAK</sequence>
<keyword evidence="2" id="KW-1185">Reference proteome</keyword>
<dbReference type="EMBL" id="KZ288225">
    <property type="protein sequence ID" value="PBC31919.1"/>
    <property type="molecule type" value="Genomic_DNA"/>
</dbReference>
<dbReference type="InterPro" id="IPR032145">
    <property type="entry name" value="DUF4818"/>
</dbReference>
<evidence type="ECO:0000313" key="1">
    <source>
        <dbReference type="EMBL" id="PBC31919.1"/>
    </source>
</evidence>
<dbReference type="AlphaFoldDB" id="A0A2A3EL87"/>
<accession>A0A2A3EL87</accession>
<organism evidence="1 2">
    <name type="scientific">Apis cerana cerana</name>
    <name type="common">Oriental honeybee</name>
    <dbReference type="NCBI Taxonomy" id="94128"/>
    <lineage>
        <taxon>Eukaryota</taxon>
        <taxon>Metazoa</taxon>
        <taxon>Ecdysozoa</taxon>
        <taxon>Arthropoda</taxon>
        <taxon>Hexapoda</taxon>
        <taxon>Insecta</taxon>
        <taxon>Pterygota</taxon>
        <taxon>Neoptera</taxon>
        <taxon>Endopterygota</taxon>
        <taxon>Hymenoptera</taxon>
        <taxon>Apocrita</taxon>
        <taxon>Aculeata</taxon>
        <taxon>Apoidea</taxon>
        <taxon>Anthophila</taxon>
        <taxon>Apidae</taxon>
        <taxon>Apis</taxon>
    </lineage>
</organism>
<gene>
    <name evidence="1" type="ORF">APICC_05633</name>
</gene>
<proteinExistence type="predicted"/>
<evidence type="ECO:0000313" key="2">
    <source>
        <dbReference type="Proteomes" id="UP000242457"/>
    </source>
</evidence>
<dbReference type="OrthoDB" id="7658983at2759"/>